<proteinExistence type="predicted"/>
<organism evidence="1 2">
    <name type="scientific">Aliarcobacter cibarius</name>
    <dbReference type="NCBI Taxonomy" id="255507"/>
    <lineage>
        <taxon>Bacteria</taxon>
        <taxon>Pseudomonadati</taxon>
        <taxon>Campylobacterota</taxon>
        <taxon>Epsilonproteobacteria</taxon>
        <taxon>Campylobacterales</taxon>
        <taxon>Arcobacteraceae</taxon>
        <taxon>Aliarcobacter</taxon>
    </lineage>
</organism>
<dbReference type="RefSeq" id="WP_138108776.1">
    <property type="nucleotide sequence ID" value="NZ_VBUC01000010.1"/>
</dbReference>
<keyword evidence="2" id="KW-1185">Reference proteome</keyword>
<evidence type="ECO:0000313" key="1">
    <source>
        <dbReference type="EMBL" id="TLS99589.1"/>
    </source>
</evidence>
<name>A0ABY2V4H9_9BACT</name>
<sequence length="73" mass="8814">MSNEDKHEKFKRVVSKRVNELLNKIDILGNCSNKSNYYYTEEDVNRIFNAIELKLKETKSQFKIKKKKDFRLD</sequence>
<evidence type="ECO:0000313" key="2">
    <source>
        <dbReference type="Proteomes" id="UP000305417"/>
    </source>
</evidence>
<dbReference type="Proteomes" id="UP000305417">
    <property type="component" value="Unassembled WGS sequence"/>
</dbReference>
<dbReference type="EMBL" id="VBUC01000010">
    <property type="protein sequence ID" value="TLS99589.1"/>
    <property type="molecule type" value="Genomic_DNA"/>
</dbReference>
<protein>
    <submittedName>
        <fullName evidence="1">Uncharacterized protein</fullName>
    </submittedName>
</protein>
<accession>A0ABY2V4H9</accession>
<reference evidence="1 2" key="1">
    <citation type="submission" date="2019-05" db="EMBL/GenBank/DDBJ databases">
        <title>Arcobacter cibarius and Arcobacter thereius providing challenges in identification an antibiotic susceptibility and Quinolone resistance.</title>
        <authorList>
            <person name="Busch A."/>
            <person name="Hanel I."/>
            <person name="Hotzel H."/>
            <person name="Tomaso H."/>
        </authorList>
    </citation>
    <scope>NUCLEOTIDE SEQUENCE [LARGE SCALE GENOMIC DNA]</scope>
    <source>
        <strain evidence="1 2">16CS0831-2</strain>
    </source>
</reference>
<gene>
    <name evidence="1" type="ORF">FE247_05770</name>
</gene>
<comment type="caution">
    <text evidence="1">The sequence shown here is derived from an EMBL/GenBank/DDBJ whole genome shotgun (WGS) entry which is preliminary data.</text>
</comment>